<keyword evidence="2" id="KW-1185">Reference proteome</keyword>
<comment type="caution">
    <text evidence="1">The sequence shown here is derived from an EMBL/GenBank/DDBJ whole genome shotgun (WGS) entry which is preliminary data.</text>
</comment>
<dbReference type="AlphaFoldDB" id="A0A366KCH4"/>
<dbReference type="InterPro" id="IPR023214">
    <property type="entry name" value="HAD_sf"/>
</dbReference>
<dbReference type="InterPro" id="IPR050155">
    <property type="entry name" value="HAD-like_hydrolase_sf"/>
</dbReference>
<dbReference type="SFLD" id="SFLDS00003">
    <property type="entry name" value="Haloacid_Dehalogenase"/>
    <property type="match status" value="1"/>
</dbReference>
<sequence length="244" mass="26652">MADFTPVQARKIVLLDLDGTLIASHPGILASVRKMFEGLGLAVPPEEELRRFIGPSIADSLRRNHVEESLIPEGIAIYRKYYNDYASFEDPAGSGHLLPGSLCSSVFPGIPAQLEDLRSSGFHLSVASCKPEYQARPICQHFRLDALLDDIFGASRDGSRVEKAQVISYGFAQLGFNPDAGDRALMVGDRWTDADGAQALGLDCLGCGWGYAEDDELSAHGCYRVINHVNQLSQAVNEYFMSLN</sequence>
<dbReference type="Pfam" id="PF13419">
    <property type="entry name" value="HAD_2"/>
    <property type="match status" value="1"/>
</dbReference>
<accession>A0A366KCH4</accession>
<dbReference type="InterPro" id="IPR036412">
    <property type="entry name" value="HAD-like_sf"/>
</dbReference>
<dbReference type="SUPFAM" id="SSF56784">
    <property type="entry name" value="HAD-like"/>
    <property type="match status" value="1"/>
</dbReference>
<dbReference type="PANTHER" id="PTHR43434:SF20">
    <property type="entry name" value="5'-NUCLEOTIDASE"/>
    <property type="match status" value="1"/>
</dbReference>
<reference evidence="1 2" key="1">
    <citation type="submission" date="2017-10" db="EMBL/GenBank/DDBJ databases">
        <title>Bifidobacterium xylocopum sp. nov. and Bifidobacterium aemilianum sp. nov., from the carpenter bee (Xylocopa violacea) digestive tract.</title>
        <authorList>
            <person name="Alberoni D."/>
            <person name="Baffoni L."/>
            <person name="Di Gioia D."/>
            <person name="Gaggia F."/>
            <person name="Biavati B."/>
        </authorList>
    </citation>
    <scope>NUCLEOTIDE SEQUENCE [LARGE SCALE GENOMIC DNA]</scope>
    <source>
        <strain evidence="1 2">XV2</strain>
    </source>
</reference>
<dbReference type="SFLD" id="SFLDG01129">
    <property type="entry name" value="C1.5:_HAD__Beta-PGM__Phosphata"/>
    <property type="match status" value="1"/>
</dbReference>
<dbReference type="Gene3D" id="1.10.150.240">
    <property type="entry name" value="Putative phosphatase, domain 2"/>
    <property type="match status" value="1"/>
</dbReference>
<name>A0A366KCH4_9BIFI</name>
<dbReference type="EMBL" id="PDCH01000007">
    <property type="protein sequence ID" value="RBP99269.1"/>
    <property type="molecule type" value="Genomic_DNA"/>
</dbReference>
<dbReference type="GO" id="GO:0005829">
    <property type="term" value="C:cytosol"/>
    <property type="evidence" value="ECO:0007669"/>
    <property type="project" value="TreeGrafter"/>
</dbReference>
<dbReference type="Gene3D" id="3.40.50.1000">
    <property type="entry name" value="HAD superfamily/HAD-like"/>
    <property type="match status" value="1"/>
</dbReference>
<dbReference type="OrthoDB" id="9776368at2"/>
<dbReference type="GO" id="GO:0004713">
    <property type="term" value="F:protein tyrosine kinase activity"/>
    <property type="evidence" value="ECO:0007669"/>
    <property type="project" value="TreeGrafter"/>
</dbReference>
<dbReference type="InterPro" id="IPR041492">
    <property type="entry name" value="HAD_2"/>
</dbReference>
<dbReference type="Proteomes" id="UP000252345">
    <property type="component" value="Unassembled WGS sequence"/>
</dbReference>
<dbReference type="RefSeq" id="WP_113853479.1">
    <property type="nucleotide sequence ID" value="NZ_PDCH01000007.1"/>
</dbReference>
<evidence type="ECO:0000313" key="2">
    <source>
        <dbReference type="Proteomes" id="UP000252345"/>
    </source>
</evidence>
<proteinExistence type="predicted"/>
<organism evidence="1 2">
    <name type="scientific">Bifidobacterium xylocopae</name>
    <dbReference type="NCBI Taxonomy" id="2493119"/>
    <lineage>
        <taxon>Bacteria</taxon>
        <taxon>Bacillati</taxon>
        <taxon>Actinomycetota</taxon>
        <taxon>Actinomycetes</taxon>
        <taxon>Bifidobacteriales</taxon>
        <taxon>Bifidobacteriaceae</taxon>
        <taxon>Bifidobacterium</taxon>
    </lineage>
</organism>
<protein>
    <submittedName>
        <fullName evidence="1">Haloacid dehalogenase</fullName>
    </submittedName>
</protein>
<dbReference type="PANTHER" id="PTHR43434">
    <property type="entry name" value="PHOSPHOGLYCOLATE PHOSPHATASE"/>
    <property type="match status" value="1"/>
</dbReference>
<gene>
    <name evidence="1" type="ORF">CRD59_04380</name>
</gene>
<evidence type="ECO:0000313" key="1">
    <source>
        <dbReference type="EMBL" id="RBP99269.1"/>
    </source>
</evidence>
<dbReference type="InterPro" id="IPR023198">
    <property type="entry name" value="PGP-like_dom2"/>
</dbReference>